<dbReference type="InterPro" id="IPR005801">
    <property type="entry name" value="ADC_synthase"/>
</dbReference>
<sequence length="459" mass="52316">MLIKEINTQLDSLELYTIFKEREYSFFLDSGRDHDTLGKYSFIGFDPFLVFRCKGNTIEIKKESDVKVYTGDPFDILKELMNKYHRDYTSHLPFVGGAVGFFSYDLCHHIEDLPRQAIDDIGVPDCHLGFYDGVIIIDHRKNKTYIASLGIKGEETSIIGDIEDIIINATLPTEKKEFYTDESITFNSNFTQDEYMQALDTIHQYIKSGDIYQVNLTQRFDCDLNVTPFDLYCQLREINPAPFASFIDFGAEGQVVSSSPERFISINNKKIEARPIKGTIPRGKDPEEDQKNRLELMNSEKDKSELLMIVDLERNDVGKISKTGTVKVPELFKLEEYQTVFHLVATVTGELQNDLDSIDCIKATFPGGSITGTPKIRAMEVIDELEPTQRNIYTGSIGYVGFNGDLDLNIVIRTILCKDSKAYFQAGGGIVWDSQNQLEYEESFHKARALMDALKRRYV</sequence>
<dbReference type="RefSeq" id="WP_152802206.1">
    <property type="nucleotide sequence ID" value="NZ_WHNX01000005.1"/>
</dbReference>
<dbReference type="Pfam" id="PF04715">
    <property type="entry name" value="Anth_synt_I_N"/>
    <property type="match status" value="1"/>
</dbReference>
<dbReference type="GO" id="GO:0000162">
    <property type="term" value="P:L-tryptophan biosynthetic process"/>
    <property type="evidence" value="ECO:0007669"/>
    <property type="project" value="TreeGrafter"/>
</dbReference>
<dbReference type="PANTHER" id="PTHR11236">
    <property type="entry name" value="AMINOBENZOATE/ANTHRANILATE SYNTHASE"/>
    <property type="match status" value="1"/>
</dbReference>
<feature type="domain" description="Chorismate-utilising enzyme C-terminal" evidence="3">
    <location>
        <begin position="192"/>
        <end position="446"/>
    </location>
</feature>
<gene>
    <name evidence="5" type="primary">pabB</name>
    <name evidence="5" type="ORF">GC105_04695</name>
</gene>
<proteinExistence type="predicted"/>
<evidence type="ECO:0000259" key="4">
    <source>
        <dbReference type="Pfam" id="PF04715"/>
    </source>
</evidence>
<dbReference type="InterPro" id="IPR005802">
    <property type="entry name" value="ADC_synth_comp_1"/>
</dbReference>
<evidence type="ECO:0000313" key="5">
    <source>
        <dbReference type="EMBL" id="MPW25085.1"/>
    </source>
</evidence>
<keyword evidence="5" id="KW-0032">Aminotransferase</keyword>
<dbReference type="Proteomes" id="UP000440004">
    <property type="component" value="Unassembled WGS sequence"/>
</dbReference>
<dbReference type="Gene3D" id="3.60.120.10">
    <property type="entry name" value="Anthranilate synthase"/>
    <property type="match status" value="1"/>
</dbReference>
<evidence type="ECO:0000313" key="6">
    <source>
        <dbReference type="Proteomes" id="UP000440004"/>
    </source>
</evidence>
<dbReference type="InterPro" id="IPR015890">
    <property type="entry name" value="Chorismate_C"/>
</dbReference>
<accession>A0A6A7K6S7</accession>
<dbReference type="InterPro" id="IPR006805">
    <property type="entry name" value="Anth_synth_I_N"/>
</dbReference>
<keyword evidence="2 5" id="KW-0808">Transferase</keyword>
<evidence type="ECO:0000256" key="1">
    <source>
        <dbReference type="ARBA" id="ARBA00013139"/>
    </source>
</evidence>
<dbReference type="PANTHER" id="PTHR11236:SF50">
    <property type="entry name" value="AMINODEOXYCHORISMATE SYNTHASE COMPONENT 1"/>
    <property type="match status" value="1"/>
</dbReference>
<dbReference type="NCBIfam" id="TIGR00553">
    <property type="entry name" value="pabB"/>
    <property type="match status" value="1"/>
</dbReference>
<evidence type="ECO:0000256" key="2">
    <source>
        <dbReference type="ARBA" id="ARBA00022679"/>
    </source>
</evidence>
<evidence type="ECO:0000259" key="3">
    <source>
        <dbReference type="Pfam" id="PF00425"/>
    </source>
</evidence>
<dbReference type="SUPFAM" id="SSF56322">
    <property type="entry name" value="ADC synthase"/>
    <property type="match status" value="1"/>
</dbReference>
<dbReference type="EMBL" id="WHNX01000005">
    <property type="protein sequence ID" value="MPW25085.1"/>
    <property type="molecule type" value="Genomic_DNA"/>
</dbReference>
<protein>
    <recommendedName>
        <fullName evidence="1">aminodeoxychorismate synthase</fullName>
        <ecNumber evidence="1">2.6.1.85</ecNumber>
    </recommendedName>
</protein>
<dbReference type="GO" id="GO:0009396">
    <property type="term" value="P:folic acid-containing compound biosynthetic process"/>
    <property type="evidence" value="ECO:0007669"/>
    <property type="project" value="InterPro"/>
</dbReference>
<comment type="caution">
    <text evidence="5">The sequence shown here is derived from an EMBL/GenBank/DDBJ whole genome shotgun (WGS) entry which is preliminary data.</text>
</comment>
<reference evidence="5 6" key="1">
    <citation type="submission" date="2019-10" db="EMBL/GenBank/DDBJ databases">
        <title>Alkalibaculum tamaniensis sp.nov., a new alkaliphilic acetogen, isolated on methoxylated aromatics from a mud volcano.</title>
        <authorList>
            <person name="Khomyakova M.A."/>
            <person name="Merkel A.Y."/>
            <person name="Bonch-Osmolovskaya E.A."/>
            <person name="Slobodkin A.I."/>
        </authorList>
    </citation>
    <scope>NUCLEOTIDE SEQUENCE [LARGE SCALE GENOMIC DNA]</scope>
    <source>
        <strain evidence="5 6">M08DMB</strain>
    </source>
</reference>
<keyword evidence="6" id="KW-1185">Reference proteome</keyword>
<dbReference type="EC" id="2.6.1.85" evidence="1"/>
<name>A0A6A7K6S7_9FIRM</name>
<dbReference type="GO" id="GO:0046820">
    <property type="term" value="F:4-amino-4-deoxychorismate synthase activity"/>
    <property type="evidence" value="ECO:0007669"/>
    <property type="project" value="UniProtKB-EC"/>
</dbReference>
<dbReference type="InterPro" id="IPR019999">
    <property type="entry name" value="Anth_synth_I-like"/>
</dbReference>
<feature type="domain" description="Anthranilate synthase component I N-terminal" evidence="4">
    <location>
        <begin position="10"/>
        <end position="146"/>
    </location>
</feature>
<dbReference type="PRINTS" id="PR00095">
    <property type="entry name" value="ANTSNTHASEI"/>
</dbReference>
<organism evidence="5 6">
    <name type="scientific">Alkalibaculum sporogenes</name>
    <dbReference type="NCBI Taxonomy" id="2655001"/>
    <lineage>
        <taxon>Bacteria</taxon>
        <taxon>Bacillati</taxon>
        <taxon>Bacillota</taxon>
        <taxon>Clostridia</taxon>
        <taxon>Eubacteriales</taxon>
        <taxon>Eubacteriaceae</taxon>
        <taxon>Alkalibaculum</taxon>
    </lineage>
</organism>
<dbReference type="Pfam" id="PF00425">
    <property type="entry name" value="Chorismate_bind"/>
    <property type="match status" value="1"/>
</dbReference>
<dbReference type="AlphaFoldDB" id="A0A6A7K6S7"/>